<accession>A0A0P1P823</accession>
<reference evidence="11 12" key="2">
    <citation type="submission" date="2015-11" db="EMBL/GenBank/DDBJ databases">
        <authorList>
            <person name="Zhang Y."/>
            <person name="Guo Z."/>
        </authorList>
    </citation>
    <scope>NUCLEOTIDE SEQUENCE [LARGE SCALE GENOMIC DNA]</scope>
    <source>
        <strain evidence="11">JGI-4</strain>
    </source>
</reference>
<evidence type="ECO:0000259" key="9">
    <source>
        <dbReference type="Pfam" id="PF12704"/>
    </source>
</evidence>
<feature type="transmembrane region" description="Helical" evidence="7">
    <location>
        <begin position="389"/>
        <end position="413"/>
    </location>
</feature>
<dbReference type="InterPro" id="IPR025857">
    <property type="entry name" value="MacB_PCD"/>
</dbReference>
<dbReference type="AlphaFoldDB" id="A0A0P1LVN5"/>
<sequence>MKKFSHSENLKKEDEIMFFLKFAWRNIWRNKRRTIITITAITFATMITIIMRGIQLGSYEYFIRTIAGDYSGYIQIQREGYKDDPSLRKTFIYSDEIKKTIESISDIIAYAPRLYADVMISSGENSYGGIIYGIDPEIELNFSNFHKKVKQGRFLNKDSSYEVILGYKLFENLKIKLGDEIVILAQGFDGALWDMKFKVVGVVKLGYTELDNSVIFMNLKDAQELLSAENRVSVIAILLPELGKIEKVRQKLLSELTQKELVALSWEDVMVELKQSIDLDNASGVLFLAFLIIIVAFGILNTISMSVVERFNEFGISLAIGFKNQKLVLIVFLEIIFIALIGILLGCLLGGIFNYYLIKNPIVLTGEFASAYEEFGFEPKFISSLQPRIFINTGLSILIVSIISSIIPLYRVYKLEPLKGIRFI</sequence>
<protein>
    <submittedName>
        <fullName evidence="11">ABC-type transport system, involved in lipoprotein release, permease component</fullName>
    </submittedName>
</protein>
<dbReference type="EMBL" id="CZVI01000002">
    <property type="protein sequence ID" value="CUS79371.1"/>
    <property type="molecule type" value="Genomic_DNA"/>
</dbReference>
<comment type="similarity">
    <text evidence="2">Belongs to the ABC-4 integral membrane protein family. LolC/E subfamily.</text>
</comment>
<dbReference type="Pfam" id="PF02687">
    <property type="entry name" value="FtsX"/>
    <property type="match status" value="1"/>
</dbReference>
<proteinExistence type="inferred from homology"/>
<evidence type="ECO:0000313" key="13">
    <source>
        <dbReference type="Proteomes" id="UP000182200"/>
    </source>
</evidence>
<keyword evidence="6 7" id="KW-0472">Membrane</keyword>
<evidence type="ECO:0000256" key="6">
    <source>
        <dbReference type="ARBA" id="ARBA00023136"/>
    </source>
</evidence>
<evidence type="ECO:0000313" key="12">
    <source>
        <dbReference type="Proteomes" id="UP000182011"/>
    </source>
</evidence>
<organism evidence="11 12">
    <name type="scientific">Candidatus Kryptonium thompsonii</name>
    <dbReference type="NCBI Taxonomy" id="1633631"/>
    <lineage>
        <taxon>Bacteria</taxon>
        <taxon>Pseudomonadati</taxon>
        <taxon>Candidatus Kryptoniota</taxon>
        <taxon>Candidatus Kryptonium</taxon>
    </lineage>
</organism>
<evidence type="ECO:0000313" key="11">
    <source>
        <dbReference type="EMBL" id="CUU03882.1"/>
    </source>
</evidence>
<comment type="subcellular location">
    <subcellularLocation>
        <location evidence="1">Cell membrane</location>
        <topology evidence="1">Multi-pass membrane protein</topology>
    </subcellularLocation>
</comment>
<feature type="transmembrane region" description="Helical" evidence="7">
    <location>
        <begin position="329"/>
        <end position="358"/>
    </location>
</feature>
<keyword evidence="3" id="KW-1003">Cell membrane</keyword>
<dbReference type="PANTHER" id="PTHR30489">
    <property type="entry name" value="LIPOPROTEIN-RELEASING SYSTEM TRANSMEMBRANE PROTEIN LOLE"/>
    <property type="match status" value="1"/>
</dbReference>
<evidence type="ECO:0000313" key="10">
    <source>
        <dbReference type="EMBL" id="CUS79371.1"/>
    </source>
</evidence>
<keyword evidence="13" id="KW-1185">Reference proteome</keyword>
<evidence type="ECO:0000256" key="7">
    <source>
        <dbReference type="SAM" id="Phobius"/>
    </source>
</evidence>
<dbReference type="OrthoDB" id="9784014at2"/>
<feature type="domain" description="MacB-like periplasmic core" evidence="9">
    <location>
        <begin position="34"/>
        <end position="252"/>
    </location>
</feature>
<dbReference type="InterPro" id="IPR003838">
    <property type="entry name" value="ABC3_permease_C"/>
</dbReference>
<evidence type="ECO:0000256" key="3">
    <source>
        <dbReference type="ARBA" id="ARBA00022475"/>
    </source>
</evidence>
<dbReference type="EMBL" id="FAOP01000004">
    <property type="protein sequence ID" value="CUU03882.1"/>
    <property type="molecule type" value="Genomic_DNA"/>
</dbReference>
<dbReference type="STRING" id="1633631.GCA_001442925_00876"/>
<accession>A0A0P1ML71</accession>
<gene>
    <name evidence="11" type="ORF">JGI4_00877</name>
    <name evidence="10" type="ORF">JGI8_00312</name>
</gene>
<keyword evidence="11" id="KW-0449">Lipoprotein</keyword>
<keyword evidence="5 7" id="KW-1133">Transmembrane helix</keyword>
<accession>A0A0P1MD43</accession>
<accession>A0A0P1LHY4</accession>
<evidence type="ECO:0000256" key="2">
    <source>
        <dbReference type="ARBA" id="ARBA00005236"/>
    </source>
</evidence>
<dbReference type="RefSeq" id="WP_082349133.1">
    <property type="nucleotide sequence ID" value="NZ_CZVI01000002.1"/>
</dbReference>
<dbReference type="GO" id="GO:0044874">
    <property type="term" value="P:lipoprotein localization to outer membrane"/>
    <property type="evidence" value="ECO:0007669"/>
    <property type="project" value="TreeGrafter"/>
</dbReference>
<dbReference type="Proteomes" id="UP000182011">
    <property type="component" value="Unassembled WGS sequence"/>
</dbReference>
<feature type="domain" description="ABC3 transporter permease C-terminal" evidence="8">
    <location>
        <begin position="286"/>
        <end position="417"/>
    </location>
</feature>
<dbReference type="GO" id="GO:0098797">
    <property type="term" value="C:plasma membrane protein complex"/>
    <property type="evidence" value="ECO:0007669"/>
    <property type="project" value="TreeGrafter"/>
</dbReference>
<dbReference type="Proteomes" id="UP000182200">
    <property type="component" value="Unassembled WGS sequence"/>
</dbReference>
<feature type="transmembrane region" description="Helical" evidence="7">
    <location>
        <begin position="285"/>
        <end position="308"/>
    </location>
</feature>
<accession>A0A0S4MY28</accession>
<accession>A0A0P1MGM7</accession>
<dbReference type="PANTHER" id="PTHR30489:SF0">
    <property type="entry name" value="LIPOPROTEIN-RELEASING SYSTEM TRANSMEMBRANE PROTEIN LOLE"/>
    <property type="match status" value="1"/>
</dbReference>
<evidence type="ECO:0000256" key="5">
    <source>
        <dbReference type="ARBA" id="ARBA00022989"/>
    </source>
</evidence>
<dbReference type="InterPro" id="IPR051447">
    <property type="entry name" value="Lipoprotein-release_system"/>
</dbReference>
<evidence type="ECO:0000256" key="4">
    <source>
        <dbReference type="ARBA" id="ARBA00022692"/>
    </source>
</evidence>
<keyword evidence="4 7" id="KW-0812">Transmembrane</keyword>
<accession>A0A0N7MPL4</accession>
<reference evidence="10 13" key="1">
    <citation type="submission" date="2015-11" db="EMBL/GenBank/DDBJ databases">
        <authorList>
            <person name="Varghese N."/>
        </authorList>
    </citation>
    <scope>NUCLEOTIDE SEQUENCE [LARGE SCALE GENOMIC DNA]</scope>
    <source>
        <strain evidence="10 13">JGI-8</strain>
    </source>
</reference>
<feature type="transmembrane region" description="Helical" evidence="7">
    <location>
        <begin position="35"/>
        <end position="54"/>
    </location>
</feature>
<dbReference type="Pfam" id="PF12704">
    <property type="entry name" value="MacB_PCD"/>
    <property type="match status" value="1"/>
</dbReference>
<evidence type="ECO:0000256" key="1">
    <source>
        <dbReference type="ARBA" id="ARBA00004651"/>
    </source>
</evidence>
<evidence type="ECO:0000259" key="8">
    <source>
        <dbReference type="Pfam" id="PF02687"/>
    </source>
</evidence>
<name>A0A0P1LVN5_9BACT</name>
<accession>A0A0P1LVN5</accession>